<dbReference type="PANTHER" id="PTHR43376:SF1">
    <property type="entry name" value="OLIGOPEPTIDE TRANSPORT SYSTEM PERMEASE PROTEIN"/>
    <property type="match status" value="1"/>
</dbReference>
<keyword evidence="3" id="KW-1003">Cell membrane</keyword>
<evidence type="ECO:0000256" key="4">
    <source>
        <dbReference type="ARBA" id="ARBA00022692"/>
    </source>
</evidence>
<comment type="caution">
    <text evidence="9">The sequence shown here is derived from an EMBL/GenBank/DDBJ whole genome shotgun (WGS) entry which is preliminary data.</text>
</comment>
<comment type="subcellular location">
    <subcellularLocation>
        <location evidence="1 7">Cell membrane</location>
        <topology evidence="1 7">Multi-pass membrane protein</topology>
    </subcellularLocation>
</comment>
<feature type="domain" description="ABC transmembrane type-1" evidence="8">
    <location>
        <begin position="99"/>
        <end position="311"/>
    </location>
</feature>
<feature type="transmembrane region" description="Helical" evidence="7">
    <location>
        <begin position="147"/>
        <end position="168"/>
    </location>
</feature>
<dbReference type="EMBL" id="PXYT01000003">
    <property type="protein sequence ID" value="PSR31273.1"/>
    <property type="molecule type" value="Genomic_DNA"/>
</dbReference>
<dbReference type="Gene3D" id="1.10.3720.10">
    <property type="entry name" value="MetI-like"/>
    <property type="match status" value="1"/>
</dbReference>
<dbReference type="SUPFAM" id="SSF161098">
    <property type="entry name" value="MetI-like"/>
    <property type="match status" value="1"/>
</dbReference>
<evidence type="ECO:0000256" key="6">
    <source>
        <dbReference type="ARBA" id="ARBA00023136"/>
    </source>
</evidence>
<evidence type="ECO:0000256" key="7">
    <source>
        <dbReference type="RuleBase" id="RU363032"/>
    </source>
</evidence>
<evidence type="ECO:0000256" key="1">
    <source>
        <dbReference type="ARBA" id="ARBA00004651"/>
    </source>
</evidence>
<dbReference type="GO" id="GO:0055085">
    <property type="term" value="P:transmembrane transport"/>
    <property type="evidence" value="ECO:0007669"/>
    <property type="project" value="InterPro"/>
</dbReference>
<feature type="transmembrane region" description="Helical" evidence="7">
    <location>
        <begin position="188"/>
        <end position="209"/>
    </location>
</feature>
<name>A0A2T2X9T2_9FIRM</name>
<evidence type="ECO:0000256" key="2">
    <source>
        <dbReference type="ARBA" id="ARBA00022448"/>
    </source>
</evidence>
<keyword evidence="6 7" id="KW-0472">Membrane</keyword>
<dbReference type="InterPro" id="IPR045621">
    <property type="entry name" value="BPD_transp_1_N"/>
</dbReference>
<dbReference type="GO" id="GO:0005886">
    <property type="term" value="C:plasma membrane"/>
    <property type="evidence" value="ECO:0007669"/>
    <property type="project" value="UniProtKB-SubCell"/>
</dbReference>
<organism evidence="9 10">
    <name type="scientific">Sulfobacillus benefaciens</name>
    <dbReference type="NCBI Taxonomy" id="453960"/>
    <lineage>
        <taxon>Bacteria</taxon>
        <taxon>Bacillati</taxon>
        <taxon>Bacillota</taxon>
        <taxon>Clostridia</taxon>
        <taxon>Eubacteriales</taxon>
        <taxon>Clostridiales Family XVII. Incertae Sedis</taxon>
        <taxon>Sulfobacillus</taxon>
    </lineage>
</organism>
<keyword evidence="5 7" id="KW-1133">Transmembrane helix</keyword>
<sequence length="325" mass="35983">MKFVAQRFLFLLLSVWAAITINFFLPRMMPGNPAEVMLARYQGKLNPQALHALALQFGISHQPLWVQYWSYLISLLHGNLGVSVSYYPTPVTTVIAQSLPWTLALAGTATVISVVAGTWLGVISAWHRGTIVDDILPIATTVSSAIPYFWMALLLLYLFGFLLGWFPLGHAYSTIMVPSWSAGFVGNLLAHAILPLSTILISSLGGWLMSMRNNMLHILDDDFMTFGEARGLSSRRLVYIYAARNAILPNLTGFSMALGFVVSGALLTEIVFSYPGLGYQLFTAVENEDYPLMQGLFLIIALAVLLANFITELIYARLDPRVREE</sequence>
<dbReference type="CDD" id="cd06261">
    <property type="entry name" value="TM_PBP2"/>
    <property type="match status" value="1"/>
</dbReference>
<evidence type="ECO:0000313" key="9">
    <source>
        <dbReference type="EMBL" id="PSR31273.1"/>
    </source>
</evidence>
<dbReference type="Pfam" id="PF00528">
    <property type="entry name" value="BPD_transp_1"/>
    <property type="match status" value="1"/>
</dbReference>
<protein>
    <submittedName>
        <fullName evidence="9">Peptide ABC transporter permease</fullName>
    </submittedName>
</protein>
<keyword evidence="4 7" id="KW-0812">Transmembrane</keyword>
<dbReference type="AlphaFoldDB" id="A0A2T2X9T2"/>
<evidence type="ECO:0000256" key="5">
    <source>
        <dbReference type="ARBA" id="ARBA00022989"/>
    </source>
</evidence>
<evidence type="ECO:0000313" key="10">
    <source>
        <dbReference type="Proteomes" id="UP000242699"/>
    </source>
</evidence>
<keyword evidence="2 7" id="KW-0813">Transport</keyword>
<proteinExistence type="inferred from homology"/>
<feature type="transmembrane region" description="Helical" evidence="7">
    <location>
        <begin position="251"/>
        <end position="272"/>
    </location>
</feature>
<comment type="similarity">
    <text evidence="7">Belongs to the binding-protein-dependent transport system permease family.</text>
</comment>
<evidence type="ECO:0000256" key="3">
    <source>
        <dbReference type="ARBA" id="ARBA00022475"/>
    </source>
</evidence>
<gene>
    <name evidence="9" type="ORF">C7B43_02575</name>
</gene>
<feature type="transmembrane region" description="Helical" evidence="7">
    <location>
        <begin position="292"/>
        <end position="315"/>
    </location>
</feature>
<dbReference type="PANTHER" id="PTHR43376">
    <property type="entry name" value="OLIGOPEPTIDE TRANSPORT SYSTEM PERMEASE PROTEIN"/>
    <property type="match status" value="1"/>
</dbReference>
<dbReference type="InterPro" id="IPR000515">
    <property type="entry name" value="MetI-like"/>
</dbReference>
<dbReference type="Proteomes" id="UP000242699">
    <property type="component" value="Unassembled WGS sequence"/>
</dbReference>
<dbReference type="Pfam" id="PF19300">
    <property type="entry name" value="BPD_transp_1_N"/>
    <property type="match status" value="1"/>
</dbReference>
<dbReference type="InterPro" id="IPR035906">
    <property type="entry name" value="MetI-like_sf"/>
</dbReference>
<evidence type="ECO:0000259" key="8">
    <source>
        <dbReference type="PROSITE" id="PS50928"/>
    </source>
</evidence>
<feature type="transmembrane region" description="Helical" evidence="7">
    <location>
        <begin position="101"/>
        <end position="126"/>
    </location>
</feature>
<accession>A0A2T2X9T2</accession>
<dbReference type="PROSITE" id="PS50928">
    <property type="entry name" value="ABC_TM1"/>
    <property type="match status" value="1"/>
</dbReference>
<reference evidence="9 10" key="1">
    <citation type="journal article" date="2014" name="BMC Genomics">
        <title>Comparison of environmental and isolate Sulfobacillus genomes reveals diverse carbon, sulfur, nitrogen, and hydrogen metabolisms.</title>
        <authorList>
            <person name="Justice N.B."/>
            <person name="Norman A."/>
            <person name="Brown C.T."/>
            <person name="Singh A."/>
            <person name="Thomas B.C."/>
            <person name="Banfield J.F."/>
        </authorList>
    </citation>
    <scope>NUCLEOTIDE SEQUENCE [LARGE SCALE GENOMIC DNA]</scope>
    <source>
        <strain evidence="9">AMDSBA1</strain>
    </source>
</reference>